<keyword evidence="6" id="KW-1185">Reference proteome</keyword>
<dbReference type="PANTHER" id="PTHR10609:SF27">
    <property type="entry name" value="CN HYDROLASE DOMAIN-CONTAINING PROTEIN-RELATED"/>
    <property type="match status" value="1"/>
</dbReference>
<dbReference type="PANTHER" id="PTHR10609">
    <property type="entry name" value="BIOTINIDASE-RELATED"/>
    <property type="match status" value="1"/>
</dbReference>
<proteinExistence type="inferred from homology"/>
<evidence type="ECO:0000313" key="7">
    <source>
        <dbReference type="RefSeq" id="XP_014670234.1"/>
    </source>
</evidence>
<gene>
    <name evidence="7 8" type="primary">LOC106811197</name>
</gene>
<dbReference type="InterPro" id="IPR036526">
    <property type="entry name" value="C-N_Hydrolase_sf"/>
</dbReference>
<dbReference type="SUPFAM" id="SSF56317">
    <property type="entry name" value="Carbon-nitrogen hydrolase"/>
    <property type="match status" value="1"/>
</dbReference>
<evidence type="ECO:0000256" key="4">
    <source>
        <dbReference type="SAM" id="SignalP"/>
    </source>
</evidence>
<dbReference type="Pfam" id="PF00795">
    <property type="entry name" value="CN_hydrolase"/>
    <property type="match status" value="1"/>
</dbReference>
<dbReference type="Pfam" id="PF19018">
    <property type="entry name" value="Vanin_C"/>
    <property type="match status" value="1"/>
</dbReference>
<dbReference type="InterPro" id="IPR040154">
    <property type="entry name" value="Biotinidase/VNN"/>
</dbReference>
<feature type="chain" id="PRO_5045022214" evidence="4">
    <location>
        <begin position="35"/>
        <end position="620"/>
    </location>
</feature>
<dbReference type="InterPro" id="IPR003010">
    <property type="entry name" value="C-N_Hydrolase"/>
</dbReference>
<dbReference type="Proteomes" id="UP000695022">
    <property type="component" value="Unplaced"/>
</dbReference>
<dbReference type="PROSITE" id="PS50263">
    <property type="entry name" value="CN_HYDROLASE"/>
    <property type="match status" value="1"/>
</dbReference>
<comment type="similarity">
    <text evidence="1">Belongs to the carbon-nitrogen hydrolase superfamily. BTD/VNN family.</text>
</comment>
<evidence type="ECO:0000313" key="8">
    <source>
        <dbReference type="RefSeq" id="XP_014670235.1"/>
    </source>
</evidence>
<evidence type="ECO:0000313" key="6">
    <source>
        <dbReference type="Proteomes" id="UP000695022"/>
    </source>
</evidence>
<protein>
    <submittedName>
        <fullName evidence="7 8">Pantetheinase-like</fullName>
    </submittedName>
</protein>
<sequence length="620" mass="67609">MAPIRLQCLRVGSPHRRALVVAAVLLATLQYPSATATARRTSSDDSSCTYTAAVLQYYLQTPGPGSDPSEVMRSNLLAYEEYLMQAAAQGASIIVFPETGITGFLQKDREIVLKWLQEIPEPNTEAALDGQRSSDSPDSCDSGCVATSGDDFVLESLKCMAACHKITIVANLGEVQYCQPAASSTVPTQVQSSAAAEDAVPGCPPDGRFQFNTNVVVDDNGALVVRYRKQHLYNEAAFDDPPVPEAGVFDTPFGRFTTFVCFDINFYNTSADVVLHDGVDSVAMSAAWPIALPTSSPQQTHSGWALGTGVNLLTANVRGVTDGLTFGGSGIYSGVSGNLTYTREDAPMQPELVIADVPCYRKRSWESYAHRPYSVEIYDAPVAAIARPAGGGGSGNKRRMKNKKNSRKRNEHRRRPGNEPNSENSETGDNSPRTGGEREQHTSAPPPKYFKNYVIGVLFNFTALEADIGRASVCYGDLCCHLDYAMSARGRRSDELYALAAFNDYYTAVTDQFWWQVCMVVKCRTSSYKTCGESVTRAKTKFKALTLSGDFWVEFISPSVRVDGDYLLAPLDQWSFDNDGEVMFSTKGIADPLITAEIQAFEPEKHDQSKRGVDVTCTCT</sequence>
<evidence type="ECO:0000259" key="5">
    <source>
        <dbReference type="PROSITE" id="PS50263"/>
    </source>
</evidence>
<feature type="signal peptide" evidence="4">
    <location>
        <begin position="1"/>
        <end position="34"/>
    </location>
</feature>
<keyword evidence="2" id="KW-0378">Hydrolase</keyword>
<reference evidence="7 8" key="1">
    <citation type="submission" date="2025-05" db="UniProtKB">
        <authorList>
            <consortium name="RefSeq"/>
        </authorList>
    </citation>
    <scope>IDENTIFICATION</scope>
</reference>
<feature type="domain" description="CN hydrolase" evidence="5">
    <location>
        <begin position="50"/>
        <end position="359"/>
    </location>
</feature>
<feature type="compositionally biased region" description="Basic residues" evidence="3">
    <location>
        <begin position="396"/>
        <end position="415"/>
    </location>
</feature>
<dbReference type="RefSeq" id="XP_014670234.1">
    <property type="nucleotide sequence ID" value="XM_014814748.1"/>
</dbReference>
<feature type="compositionally biased region" description="Polar residues" evidence="3">
    <location>
        <begin position="419"/>
        <end position="433"/>
    </location>
</feature>
<feature type="region of interest" description="Disordered" evidence="3">
    <location>
        <begin position="386"/>
        <end position="446"/>
    </location>
</feature>
<evidence type="ECO:0000256" key="2">
    <source>
        <dbReference type="ARBA" id="ARBA00022801"/>
    </source>
</evidence>
<dbReference type="InterPro" id="IPR043957">
    <property type="entry name" value="Vanin_C"/>
</dbReference>
<evidence type="ECO:0000256" key="1">
    <source>
        <dbReference type="ARBA" id="ARBA00008225"/>
    </source>
</evidence>
<dbReference type="RefSeq" id="XP_014670235.1">
    <property type="nucleotide sequence ID" value="XM_014814749.1"/>
</dbReference>
<name>A0ABM1EDG3_PRICU</name>
<evidence type="ECO:0000256" key="3">
    <source>
        <dbReference type="SAM" id="MobiDB-lite"/>
    </source>
</evidence>
<accession>A0ABM1EDG3</accession>
<keyword evidence="4" id="KW-0732">Signal</keyword>
<organism evidence="6 7">
    <name type="scientific">Priapulus caudatus</name>
    <name type="common">Priapulid worm</name>
    <dbReference type="NCBI Taxonomy" id="37621"/>
    <lineage>
        <taxon>Eukaryota</taxon>
        <taxon>Metazoa</taxon>
        <taxon>Ecdysozoa</taxon>
        <taxon>Scalidophora</taxon>
        <taxon>Priapulida</taxon>
        <taxon>Priapulimorpha</taxon>
        <taxon>Priapulimorphida</taxon>
        <taxon>Priapulidae</taxon>
        <taxon>Priapulus</taxon>
    </lineage>
</organism>
<dbReference type="Gene3D" id="3.60.110.10">
    <property type="entry name" value="Carbon-nitrogen hydrolase"/>
    <property type="match status" value="1"/>
</dbReference>
<dbReference type="GeneID" id="106811197"/>